<proteinExistence type="predicted"/>
<dbReference type="RefSeq" id="WP_009607000.1">
    <property type="nucleotide sequence ID" value="NZ_CABJBH010000011.1"/>
</dbReference>
<organism evidence="1">
    <name type="scientific">Turicibacter sanguinis</name>
    <dbReference type="NCBI Taxonomy" id="154288"/>
    <lineage>
        <taxon>Bacteria</taxon>
        <taxon>Bacillati</taxon>
        <taxon>Bacillota</taxon>
        <taxon>Erysipelotrichia</taxon>
        <taxon>Erysipelotrichales</taxon>
        <taxon>Turicibacteraceae</taxon>
        <taxon>Turicibacter</taxon>
    </lineage>
</organism>
<gene>
    <name evidence="1" type="ORF">GMA64_04465</name>
</gene>
<reference evidence="1" key="1">
    <citation type="journal article" date="2019" name="Nat. Med.">
        <title>A library of human gut bacterial isolates paired with longitudinal multiomics data enables mechanistic microbiome research.</title>
        <authorList>
            <person name="Poyet M."/>
            <person name="Groussin M."/>
            <person name="Gibbons S.M."/>
            <person name="Avila-Pacheco J."/>
            <person name="Jiang X."/>
            <person name="Kearney S.M."/>
            <person name="Perrotta A.R."/>
            <person name="Berdy B."/>
            <person name="Zhao S."/>
            <person name="Lieberman T.D."/>
            <person name="Swanson P.K."/>
            <person name="Smith M."/>
            <person name="Roesemann S."/>
            <person name="Alexander J.E."/>
            <person name="Rich S.A."/>
            <person name="Livny J."/>
            <person name="Vlamakis H."/>
            <person name="Clish C."/>
            <person name="Bullock K."/>
            <person name="Deik A."/>
            <person name="Scott J."/>
            <person name="Pierce K.A."/>
            <person name="Xavier R.J."/>
            <person name="Alm E.J."/>
        </authorList>
    </citation>
    <scope>NUCLEOTIDE SEQUENCE</scope>
    <source>
        <strain evidence="1">BIOML-A179</strain>
    </source>
</reference>
<dbReference type="EMBL" id="WMQV01000007">
    <property type="protein sequence ID" value="MTL93771.1"/>
    <property type="molecule type" value="Genomic_DNA"/>
</dbReference>
<comment type="caution">
    <text evidence="1">The sequence shown here is derived from an EMBL/GenBank/DDBJ whole genome shotgun (WGS) entry which is preliminary data.</text>
</comment>
<accession>A0A6I3NDM2</accession>
<sequence>MNNILFKMIEIEDMLMKRMENGSYTDQLVCQIQLNTLELFKHYPIRSYEESQDVLRQMDLVFGISYR</sequence>
<name>A0A6I3NDM2_9FIRM</name>
<evidence type="ECO:0000313" key="1">
    <source>
        <dbReference type="EMBL" id="MTL93771.1"/>
    </source>
</evidence>
<dbReference type="AlphaFoldDB" id="A0A6I3NDM2"/>
<protein>
    <submittedName>
        <fullName evidence="1">Uncharacterized protein</fullName>
    </submittedName>
</protein>